<sequence length="77" mass="8920">MTKKADNDPVGKPISIRAPVSYKYQTAQNYAAKTRSKQLFDFLVDKQMTDKSPTFPCPKTKRWIIDQEFLLRESNHG</sequence>
<keyword evidence="4" id="KW-1185">Reference proteome</keyword>
<dbReference type="KEGG" id="tkr:C7K43_11775"/>
<dbReference type="Proteomes" id="UP000886607">
    <property type="component" value="Unassembled WGS sequence"/>
</dbReference>
<proteinExistence type="predicted"/>
<name>A0AAN4RKQ9_9ENTE</name>
<gene>
    <name evidence="1" type="ORF">TK11N_10490</name>
    <name evidence="2" type="ORF">TK2N_11820</name>
</gene>
<dbReference type="AlphaFoldDB" id="A0AAN4RKQ9"/>
<evidence type="ECO:0000313" key="2">
    <source>
        <dbReference type="EMBL" id="GEQ54338.1"/>
    </source>
</evidence>
<accession>A0AAN4RKQ9</accession>
<evidence type="ECO:0000313" key="1">
    <source>
        <dbReference type="EMBL" id="GEQ49197.1"/>
    </source>
</evidence>
<organism evidence="2 3">
    <name type="scientific">Tetragenococcus koreensis</name>
    <dbReference type="NCBI Taxonomy" id="290335"/>
    <lineage>
        <taxon>Bacteria</taxon>
        <taxon>Bacillati</taxon>
        <taxon>Bacillota</taxon>
        <taxon>Bacilli</taxon>
        <taxon>Lactobacillales</taxon>
        <taxon>Enterococcaceae</taxon>
        <taxon>Tetragenococcus</taxon>
    </lineage>
</organism>
<dbReference type="Proteomes" id="UP000886597">
    <property type="component" value="Unassembled WGS sequence"/>
</dbReference>
<comment type="caution">
    <text evidence="2">The sequence shown here is derived from an EMBL/GenBank/DDBJ whole genome shotgun (WGS) entry which is preliminary data.</text>
</comment>
<evidence type="ECO:0000313" key="3">
    <source>
        <dbReference type="Proteomes" id="UP000886597"/>
    </source>
</evidence>
<reference evidence="2" key="2">
    <citation type="journal article" date="2020" name="Int. Dairy J.">
        <title>Lactic acid bacterial diversity in Brie cheese focusing on salt concentration and pH of isolation medium and characterisation of halophilic and alkaliphilic lactic acid bacterial isolates.</title>
        <authorList>
            <person name="Unno R."/>
            <person name="Matsutani M."/>
            <person name="Suzuki T."/>
            <person name="Kodama K."/>
            <person name="Matsushita H."/>
            <person name="Yamasato K."/>
            <person name="Koizumi Y."/>
            <person name="Ishikawa M."/>
        </authorList>
    </citation>
    <scope>NUCLEOTIDE SEQUENCE</scope>
    <source>
        <strain evidence="2">7C1</strain>
        <strain evidence="1">8C4</strain>
    </source>
</reference>
<protein>
    <submittedName>
        <fullName evidence="2">Uncharacterized protein</fullName>
    </submittedName>
</protein>
<evidence type="ECO:0000313" key="4">
    <source>
        <dbReference type="Proteomes" id="UP000886607"/>
    </source>
</evidence>
<dbReference type="RefSeq" id="WP_237665599.1">
    <property type="nucleotide sequence ID" value="NZ_BKBP01000014.1"/>
</dbReference>
<reference evidence="2" key="1">
    <citation type="submission" date="2019-08" db="EMBL/GenBank/DDBJ databases">
        <authorList>
            <person name="Ishikawa M."/>
            <person name="Suzuki T."/>
            <person name="Matsutani M."/>
        </authorList>
    </citation>
    <scope>NUCLEOTIDE SEQUENCE</scope>
    <source>
        <strain evidence="2">7C1</strain>
        <strain evidence="1">8C4</strain>
    </source>
</reference>
<dbReference type="EMBL" id="BKBQ01000015">
    <property type="protein sequence ID" value="GEQ54338.1"/>
    <property type="molecule type" value="Genomic_DNA"/>
</dbReference>
<dbReference type="EMBL" id="BKBO01000013">
    <property type="protein sequence ID" value="GEQ49197.1"/>
    <property type="molecule type" value="Genomic_DNA"/>
</dbReference>